<gene>
    <name evidence="3" type="ORF">MNOR_LOCUS489</name>
</gene>
<organism evidence="3 4">
    <name type="scientific">Meganyctiphanes norvegica</name>
    <name type="common">Northern krill</name>
    <name type="synonym">Thysanopoda norvegica</name>
    <dbReference type="NCBI Taxonomy" id="48144"/>
    <lineage>
        <taxon>Eukaryota</taxon>
        <taxon>Metazoa</taxon>
        <taxon>Ecdysozoa</taxon>
        <taxon>Arthropoda</taxon>
        <taxon>Crustacea</taxon>
        <taxon>Multicrustacea</taxon>
        <taxon>Malacostraca</taxon>
        <taxon>Eumalacostraca</taxon>
        <taxon>Eucarida</taxon>
        <taxon>Euphausiacea</taxon>
        <taxon>Euphausiidae</taxon>
        <taxon>Meganyctiphanes</taxon>
    </lineage>
</organism>
<dbReference type="Proteomes" id="UP001497623">
    <property type="component" value="Unassembled WGS sequence"/>
</dbReference>
<name>A0AAV2PGY3_MEGNR</name>
<evidence type="ECO:0000256" key="1">
    <source>
        <dbReference type="SAM" id="MobiDB-lite"/>
    </source>
</evidence>
<proteinExistence type="predicted"/>
<evidence type="ECO:0000313" key="3">
    <source>
        <dbReference type="EMBL" id="CAL4059367.1"/>
    </source>
</evidence>
<dbReference type="Gene3D" id="2.10.90.10">
    <property type="entry name" value="Cystine-knot cytokines"/>
    <property type="match status" value="1"/>
</dbReference>
<feature type="non-terminal residue" evidence="3">
    <location>
        <position position="361"/>
    </location>
</feature>
<feature type="region of interest" description="Disordered" evidence="1">
    <location>
        <begin position="196"/>
        <end position="235"/>
    </location>
</feature>
<feature type="compositionally biased region" description="Basic residues" evidence="1">
    <location>
        <begin position="200"/>
        <end position="227"/>
    </location>
</feature>
<keyword evidence="4" id="KW-1185">Reference proteome</keyword>
<feature type="signal peptide" evidence="2">
    <location>
        <begin position="1"/>
        <end position="22"/>
    </location>
</feature>
<evidence type="ECO:0000256" key="2">
    <source>
        <dbReference type="SAM" id="SignalP"/>
    </source>
</evidence>
<comment type="caution">
    <text evidence="3">The sequence shown here is derived from an EMBL/GenBank/DDBJ whole genome shotgun (WGS) entry which is preliminary data.</text>
</comment>
<sequence>MRLRTTMFLVLVVILFSGWVKTHQDAAAASHDRARRAHLKRRVQQRLIQRGITSRELESQTEELLSRLHELRSETQNEAHPLSDQPSIEMHHRHHHQIGLHRARDPMRDQQDFQLDSFSSERSSTREHFQQEHLRTLDHTQFPINTEGFLSNGETILNMQEVRRERRLKILDMTLDEETEVDVEFEQEFTNVEKNSRLEQKKKRKKGEKRRRDDKKRKREDKKKKKKKNEDPRMETLLEMEDAQVMVTVNNERYIECCPSKIITTNKTVGRQHLTNGAVFIKPEHSLFLERICLKEVEGKECIFPARSLKRGVVTRCAQQYSYSQAIVRPYNGSNNEWVSDFIQVYSGCSCQVNVTPRKKK</sequence>
<dbReference type="InterPro" id="IPR029034">
    <property type="entry name" value="Cystine-knot_cytokine"/>
</dbReference>
<reference evidence="3 4" key="1">
    <citation type="submission" date="2024-05" db="EMBL/GenBank/DDBJ databases">
        <authorList>
            <person name="Wallberg A."/>
        </authorList>
    </citation>
    <scope>NUCLEOTIDE SEQUENCE [LARGE SCALE GENOMIC DNA]</scope>
</reference>
<evidence type="ECO:0000313" key="4">
    <source>
        <dbReference type="Proteomes" id="UP001497623"/>
    </source>
</evidence>
<dbReference type="EMBL" id="CAXKWB010000108">
    <property type="protein sequence ID" value="CAL4059367.1"/>
    <property type="molecule type" value="Genomic_DNA"/>
</dbReference>
<feature type="chain" id="PRO_5043562017" evidence="2">
    <location>
        <begin position="23"/>
        <end position="361"/>
    </location>
</feature>
<accession>A0AAV2PGY3</accession>
<protein>
    <submittedName>
        <fullName evidence="3">Uncharacterized protein</fullName>
    </submittedName>
</protein>
<keyword evidence="2" id="KW-0732">Signal</keyword>
<dbReference type="AlphaFoldDB" id="A0AAV2PGY3"/>